<dbReference type="GO" id="GO:0016020">
    <property type="term" value="C:membrane"/>
    <property type="evidence" value="ECO:0007669"/>
    <property type="project" value="GOC"/>
</dbReference>
<evidence type="ECO:0000256" key="9">
    <source>
        <dbReference type="ARBA" id="ARBA00023098"/>
    </source>
</evidence>
<evidence type="ECO:0000256" key="1">
    <source>
        <dbReference type="ARBA" id="ARBA00001933"/>
    </source>
</evidence>
<gene>
    <name evidence="12" type="ORF">C1H46_008372</name>
</gene>
<reference evidence="12 13" key="1">
    <citation type="journal article" date="2019" name="G3 (Bethesda)">
        <title>Sequencing of a Wild Apple (Malus baccata) Genome Unravels the Differences Between Cultivated and Wild Apple Species Regarding Disease Resistance and Cold Tolerance.</title>
        <authorList>
            <person name="Chen X."/>
        </authorList>
    </citation>
    <scope>NUCLEOTIDE SEQUENCE [LARGE SCALE GENOMIC DNA]</scope>
    <source>
        <strain evidence="13">cv. Shandingzi</strain>
        <tissue evidence="12">Leaves</tissue>
    </source>
</reference>
<dbReference type="Gene3D" id="3.40.640.10">
    <property type="entry name" value="Type I PLP-dependent aspartate aminotransferase-like (Major domain)"/>
    <property type="match status" value="1"/>
</dbReference>
<keyword evidence="10" id="KW-0012">Acyltransferase</keyword>
<evidence type="ECO:0000256" key="3">
    <source>
        <dbReference type="ARBA" id="ARBA00004991"/>
    </source>
</evidence>
<evidence type="ECO:0000256" key="6">
    <source>
        <dbReference type="ARBA" id="ARBA00022679"/>
    </source>
</evidence>
<protein>
    <recommendedName>
        <fullName evidence="5">serine C-palmitoyltransferase</fullName>
        <ecNumber evidence="5">2.3.1.50</ecNumber>
    </recommendedName>
</protein>
<name>A0A540N4T0_MALBA</name>
<keyword evidence="8" id="KW-0746">Sphingolipid metabolism</keyword>
<comment type="similarity">
    <text evidence="4">Belongs to the class-II pyridoxal-phosphate-dependent aminotransferase family.</text>
</comment>
<dbReference type="Gene3D" id="3.90.1150.10">
    <property type="entry name" value="Aspartate Aminotransferase, domain 1"/>
    <property type="match status" value="1"/>
</dbReference>
<evidence type="ECO:0000256" key="10">
    <source>
        <dbReference type="ARBA" id="ARBA00023315"/>
    </source>
</evidence>
<dbReference type="GO" id="GO:0046513">
    <property type="term" value="P:ceramide biosynthetic process"/>
    <property type="evidence" value="ECO:0007669"/>
    <property type="project" value="TreeGrafter"/>
</dbReference>
<dbReference type="GO" id="GO:0046512">
    <property type="term" value="P:sphingosine biosynthetic process"/>
    <property type="evidence" value="ECO:0007669"/>
    <property type="project" value="TreeGrafter"/>
</dbReference>
<evidence type="ECO:0000256" key="2">
    <source>
        <dbReference type="ARBA" id="ARBA00004760"/>
    </source>
</evidence>
<accession>A0A540N4T0</accession>
<dbReference type="EMBL" id="VIEB01000111">
    <property type="protein sequence ID" value="TQE06062.1"/>
    <property type="molecule type" value="Genomic_DNA"/>
</dbReference>
<evidence type="ECO:0000256" key="4">
    <source>
        <dbReference type="ARBA" id="ARBA00008392"/>
    </source>
</evidence>
<dbReference type="GO" id="GO:0005783">
    <property type="term" value="C:endoplasmic reticulum"/>
    <property type="evidence" value="ECO:0007669"/>
    <property type="project" value="TreeGrafter"/>
</dbReference>
<dbReference type="PANTHER" id="PTHR13693">
    <property type="entry name" value="CLASS II AMINOTRANSFERASE/8-AMINO-7-OXONONANOATE SYNTHASE"/>
    <property type="match status" value="1"/>
</dbReference>
<dbReference type="InterPro" id="IPR004839">
    <property type="entry name" value="Aminotransferase_I/II_large"/>
</dbReference>
<evidence type="ECO:0000256" key="7">
    <source>
        <dbReference type="ARBA" id="ARBA00022898"/>
    </source>
</evidence>
<dbReference type="InterPro" id="IPR015421">
    <property type="entry name" value="PyrdxlP-dep_Trfase_major"/>
</dbReference>
<comment type="pathway">
    <text evidence="2">Lipid metabolism; sphingolipid metabolism.</text>
</comment>
<dbReference type="InterPro" id="IPR015422">
    <property type="entry name" value="PyrdxlP-dep_Trfase_small"/>
</dbReference>
<evidence type="ECO:0000313" key="12">
    <source>
        <dbReference type="EMBL" id="TQE06062.1"/>
    </source>
</evidence>
<sequence>MAPLDKIVELKEKYKFHVLLDESNSFGVLGKSGRDIITGAMGHALATEGGFCTGSARVTDHQRLSSSGYIFSASLPPYLASAAITAIDVLEENPGLITKLKKNIAILWKGLSAIQGLSFASSPESQIVFLGLEKADSVNPFLSFSASLLLTVMVAVMQLLKEHSIFVVASKKSTLDKCRLPLGIRLFVSAGHT</sequence>
<comment type="caution">
    <text evidence="12">The sequence shown here is derived from an EMBL/GenBank/DDBJ whole genome shotgun (WGS) entry which is preliminary data.</text>
</comment>
<comment type="cofactor">
    <cofactor evidence="1">
        <name>pyridoxal 5'-phosphate</name>
        <dbReference type="ChEBI" id="CHEBI:597326"/>
    </cofactor>
</comment>
<dbReference type="PANTHER" id="PTHR13693:SF2">
    <property type="entry name" value="SERINE PALMITOYLTRANSFERASE 1"/>
    <property type="match status" value="1"/>
</dbReference>
<dbReference type="EC" id="2.3.1.50" evidence="5"/>
<comment type="pathway">
    <text evidence="3">Sphingolipid metabolism.</text>
</comment>
<keyword evidence="6" id="KW-0808">Transferase</keyword>
<organism evidence="12 13">
    <name type="scientific">Malus baccata</name>
    <name type="common">Siberian crab apple</name>
    <name type="synonym">Pyrus baccata</name>
    <dbReference type="NCBI Taxonomy" id="106549"/>
    <lineage>
        <taxon>Eukaryota</taxon>
        <taxon>Viridiplantae</taxon>
        <taxon>Streptophyta</taxon>
        <taxon>Embryophyta</taxon>
        <taxon>Tracheophyta</taxon>
        <taxon>Spermatophyta</taxon>
        <taxon>Magnoliopsida</taxon>
        <taxon>eudicotyledons</taxon>
        <taxon>Gunneridae</taxon>
        <taxon>Pentapetalae</taxon>
        <taxon>rosids</taxon>
        <taxon>fabids</taxon>
        <taxon>Rosales</taxon>
        <taxon>Rosaceae</taxon>
        <taxon>Amygdaloideae</taxon>
        <taxon>Maleae</taxon>
        <taxon>Malus</taxon>
    </lineage>
</organism>
<dbReference type="Pfam" id="PF00155">
    <property type="entry name" value="Aminotran_1_2"/>
    <property type="match status" value="1"/>
</dbReference>
<dbReference type="AlphaFoldDB" id="A0A540N4T0"/>
<feature type="domain" description="Aminotransferase class I/classII large" evidence="11">
    <location>
        <begin position="4"/>
        <end position="192"/>
    </location>
</feature>
<keyword evidence="9" id="KW-0443">Lipid metabolism</keyword>
<dbReference type="GO" id="GO:0004758">
    <property type="term" value="F:serine C-palmitoyltransferase activity"/>
    <property type="evidence" value="ECO:0007669"/>
    <property type="project" value="TreeGrafter"/>
</dbReference>
<evidence type="ECO:0000313" key="13">
    <source>
        <dbReference type="Proteomes" id="UP000315295"/>
    </source>
</evidence>
<proteinExistence type="inferred from homology"/>
<evidence type="ECO:0000256" key="8">
    <source>
        <dbReference type="ARBA" id="ARBA00022919"/>
    </source>
</evidence>
<keyword evidence="7" id="KW-0663">Pyridoxal phosphate</keyword>
<dbReference type="STRING" id="106549.A0A540N4T0"/>
<dbReference type="InterPro" id="IPR050087">
    <property type="entry name" value="AON_synthase_class-II"/>
</dbReference>
<dbReference type="SUPFAM" id="SSF53383">
    <property type="entry name" value="PLP-dependent transferases"/>
    <property type="match status" value="1"/>
</dbReference>
<evidence type="ECO:0000256" key="5">
    <source>
        <dbReference type="ARBA" id="ARBA00013220"/>
    </source>
</evidence>
<dbReference type="GO" id="GO:0030170">
    <property type="term" value="F:pyridoxal phosphate binding"/>
    <property type="evidence" value="ECO:0007669"/>
    <property type="project" value="InterPro"/>
</dbReference>
<evidence type="ECO:0000259" key="11">
    <source>
        <dbReference type="Pfam" id="PF00155"/>
    </source>
</evidence>
<keyword evidence="13" id="KW-1185">Reference proteome</keyword>
<dbReference type="InterPro" id="IPR015424">
    <property type="entry name" value="PyrdxlP-dep_Trfase"/>
</dbReference>
<dbReference type="Proteomes" id="UP000315295">
    <property type="component" value="Unassembled WGS sequence"/>
</dbReference>